<protein>
    <recommendedName>
        <fullName evidence="4">Gustatory receptor</fullName>
    </recommendedName>
</protein>
<feature type="transmembrane region" description="Helical" evidence="1">
    <location>
        <begin position="203"/>
        <end position="221"/>
    </location>
</feature>
<proteinExistence type="predicted"/>
<evidence type="ECO:0008006" key="4">
    <source>
        <dbReference type="Google" id="ProtNLM"/>
    </source>
</evidence>
<feature type="transmembrane region" description="Helical" evidence="1">
    <location>
        <begin position="56"/>
        <end position="73"/>
    </location>
</feature>
<sequence length="391" mass="43963">MAFSEGAVNVNRLIQKLFITPYYISIDKKQPGSVIATYKPFEHSKFSKLTWNGAKLTMILILGICFFRLQWLLSNWQHNQDMRQLGVYITAPCLVTIALAAYQTLEMFNEDCCNMMTQRFSLSKLDYDILRRHSVIKIKIGEALMYLIFLGFLSFPIVTASVTLLRDNDPIQLILRGVLRTFIPSWLIKLITSLIYAGIVSHGAATILTIILISVALVDAARKLSAQLSFLPRSQNTGCGTMILLREFKIRLKLYRELQILFNITNNIAKYFLATLVGIGIYLTAALAFFVIFGYNRLPIYVTVGCCVLVCTNLSMSFLLFKLATFSYTNGVNFKIVWLRRVGSKSGRKDLKSCPHLTFSLLFVNTISTATALEVANAISNVTASLVLLSH</sequence>
<feature type="transmembrane region" description="Helical" evidence="1">
    <location>
        <begin position="271"/>
        <end position="294"/>
    </location>
</feature>
<accession>A0ABP1QQN6</accession>
<feature type="transmembrane region" description="Helical" evidence="1">
    <location>
        <begin position="177"/>
        <end position="197"/>
    </location>
</feature>
<feature type="transmembrane region" description="Helical" evidence="1">
    <location>
        <begin position="300"/>
        <end position="321"/>
    </location>
</feature>
<keyword evidence="3" id="KW-1185">Reference proteome</keyword>
<keyword evidence="1" id="KW-0812">Transmembrane</keyword>
<organism evidence="2 3">
    <name type="scientific">Orchesella dallaii</name>
    <dbReference type="NCBI Taxonomy" id="48710"/>
    <lineage>
        <taxon>Eukaryota</taxon>
        <taxon>Metazoa</taxon>
        <taxon>Ecdysozoa</taxon>
        <taxon>Arthropoda</taxon>
        <taxon>Hexapoda</taxon>
        <taxon>Collembola</taxon>
        <taxon>Entomobryomorpha</taxon>
        <taxon>Entomobryoidea</taxon>
        <taxon>Orchesellidae</taxon>
        <taxon>Orchesellinae</taxon>
        <taxon>Orchesella</taxon>
    </lineage>
</organism>
<comment type="caution">
    <text evidence="2">The sequence shown here is derived from an EMBL/GenBank/DDBJ whole genome shotgun (WGS) entry which is preliminary data.</text>
</comment>
<gene>
    <name evidence="2" type="ORF">ODALV1_LOCUS14168</name>
</gene>
<dbReference type="Proteomes" id="UP001642540">
    <property type="component" value="Unassembled WGS sequence"/>
</dbReference>
<keyword evidence="1" id="KW-0472">Membrane</keyword>
<reference evidence="2 3" key="1">
    <citation type="submission" date="2024-08" db="EMBL/GenBank/DDBJ databases">
        <authorList>
            <person name="Cucini C."/>
            <person name="Frati F."/>
        </authorList>
    </citation>
    <scope>NUCLEOTIDE SEQUENCE [LARGE SCALE GENOMIC DNA]</scope>
</reference>
<feature type="transmembrane region" description="Helical" evidence="1">
    <location>
        <begin position="143"/>
        <end position="165"/>
    </location>
</feature>
<evidence type="ECO:0000313" key="3">
    <source>
        <dbReference type="Proteomes" id="UP001642540"/>
    </source>
</evidence>
<keyword evidence="1" id="KW-1133">Transmembrane helix</keyword>
<name>A0ABP1QQN6_9HEXA</name>
<feature type="transmembrane region" description="Helical" evidence="1">
    <location>
        <begin position="85"/>
        <end position="105"/>
    </location>
</feature>
<evidence type="ECO:0000313" key="2">
    <source>
        <dbReference type="EMBL" id="CAL8110339.1"/>
    </source>
</evidence>
<dbReference type="EMBL" id="CAXLJM020000044">
    <property type="protein sequence ID" value="CAL8110339.1"/>
    <property type="molecule type" value="Genomic_DNA"/>
</dbReference>
<evidence type="ECO:0000256" key="1">
    <source>
        <dbReference type="SAM" id="Phobius"/>
    </source>
</evidence>